<comment type="caution">
    <text evidence="1">The sequence shown here is derived from an EMBL/GenBank/DDBJ whole genome shotgun (WGS) entry which is preliminary data.</text>
</comment>
<evidence type="ECO:0000313" key="2">
    <source>
        <dbReference type="Proteomes" id="UP000309550"/>
    </source>
</evidence>
<protein>
    <submittedName>
        <fullName evidence="1">Uncharacterized protein</fullName>
    </submittedName>
</protein>
<proteinExistence type="predicted"/>
<dbReference type="RefSeq" id="WP_138661715.1">
    <property type="nucleotide sequence ID" value="NZ_VANS01000001.1"/>
</dbReference>
<dbReference type="Gene3D" id="2.30.110.10">
    <property type="entry name" value="Electron Transport, Fmn-binding Protein, Chain A"/>
    <property type="match status" value="1"/>
</dbReference>
<dbReference type="SUPFAM" id="SSF50475">
    <property type="entry name" value="FMN-binding split barrel"/>
    <property type="match status" value="1"/>
</dbReference>
<dbReference type="InterPro" id="IPR012349">
    <property type="entry name" value="Split_barrel_FMN-bd"/>
</dbReference>
<dbReference type="OrthoDB" id="9790331at2"/>
<dbReference type="Proteomes" id="UP000309550">
    <property type="component" value="Unassembled WGS sequence"/>
</dbReference>
<sequence length="102" mass="11121">MSDRRNDVAWKFIEHRPFVIIATKASEGLIDISPKWGPSGVVEVCGDKTPIIPDRLGNLRVEGFHILIEAPDTALLFVVPGHGDTLRVAGKARILPDAAINK</sequence>
<dbReference type="PANTHER" id="PTHR42815:SF2">
    <property type="entry name" value="FAD-BINDING, PUTATIVE (AFU_ORTHOLOGUE AFUA_6G07600)-RELATED"/>
    <property type="match status" value="1"/>
</dbReference>
<organism evidence="1 2">
    <name type="scientific">Sulfitobacter sabulilitoris</name>
    <dbReference type="NCBI Taxonomy" id="2562655"/>
    <lineage>
        <taxon>Bacteria</taxon>
        <taxon>Pseudomonadati</taxon>
        <taxon>Pseudomonadota</taxon>
        <taxon>Alphaproteobacteria</taxon>
        <taxon>Rhodobacterales</taxon>
        <taxon>Roseobacteraceae</taxon>
        <taxon>Sulfitobacter</taxon>
    </lineage>
</organism>
<dbReference type="AlphaFoldDB" id="A0A5S3PMA9"/>
<dbReference type="EMBL" id="VANS01000001">
    <property type="protein sequence ID" value="TMM55548.1"/>
    <property type="molecule type" value="Genomic_DNA"/>
</dbReference>
<dbReference type="PANTHER" id="PTHR42815">
    <property type="entry name" value="FAD-BINDING, PUTATIVE (AFU_ORTHOLOGUE AFUA_6G07600)-RELATED"/>
    <property type="match status" value="1"/>
</dbReference>
<keyword evidence="2" id="KW-1185">Reference proteome</keyword>
<accession>A0A5S3PMA9</accession>
<gene>
    <name evidence="1" type="ORF">FDT80_08350</name>
</gene>
<reference evidence="1 2" key="1">
    <citation type="submission" date="2019-05" db="EMBL/GenBank/DDBJ databases">
        <title>Sulfitobacter sabulilitoris sp. nov., isolated from a marine sand.</title>
        <authorList>
            <person name="Yoon J.-H."/>
        </authorList>
    </citation>
    <scope>NUCLEOTIDE SEQUENCE [LARGE SCALE GENOMIC DNA]</scope>
    <source>
        <strain evidence="1 2">HSMS-29</strain>
    </source>
</reference>
<evidence type="ECO:0000313" key="1">
    <source>
        <dbReference type="EMBL" id="TMM55548.1"/>
    </source>
</evidence>
<name>A0A5S3PMA9_9RHOB</name>